<feature type="compositionally biased region" description="Low complexity" evidence="1">
    <location>
        <begin position="50"/>
        <end position="76"/>
    </location>
</feature>
<dbReference type="Proteomes" id="UP000799428">
    <property type="component" value="Unassembled WGS sequence"/>
</dbReference>
<dbReference type="AlphaFoldDB" id="A0A6G1KMI2"/>
<feature type="region of interest" description="Disordered" evidence="1">
    <location>
        <begin position="44"/>
        <end position="83"/>
    </location>
</feature>
<evidence type="ECO:0000313" key="2">
    <source>
        <dbReference type="EMBL" id="KAF2713692.1"/>
    </source>
</evidence>
<gene>
    <name evidence="2" type="ORF">K504DRAFT_462198</name>
</gene>
<keyword evidence="3" id="KW-1185">Reference proteome</keyword>
<protein>
    <submittedName>
        <fullName evidence="2">Uncharacterized protein</fullName>
    </submittedName>
</protein>
<reference evidence="2" key="1">
    <citation type="journal article" date="2020" name="Stud. Mycol.">
        <title>101 Dothideomycetes genomes: a test case for predicting lifestyles and emergence of pathogens.</title>
        <authorList>
            <person name="Haridas S."/>
            <person name="Albert R."/>
            <person name="Binder M."/>
            <person name="Bloem J."/>
            <person name="Labutti K."/>
            <person name="Salamov A."/>
            <person name="Andreopoulos B."/>
            <person name="Baker S."/>
            <person name="Barry K."/>
            <person name="Bills G."/>
            <person name="Bluhm B."/>
            <person name="Cannon C."/>
            <person name="Castanera R."/>
            <person name="Culley D."/>
            <person name="Daum C."/>
            <person name="Ezra D."/>
            <person name="Gonzalez J."/>
            <person name="Henrissat B."/>
            <person name="Kuo A."/>
            <person name="Liang C."/>
            <person name="Lipzen A."/>
            <person name="Lutzoni F."/>
            <person name="Magnuson J."/>
            <person name="Mondo S."/>
            <person name="Nolan M."/>
            <person name="Ohm R."/>
            <person name="Pangilinan J."/>
            <person name="Park H.-J."/>
            <person name="Ramirez L."/>
            <person name="Alfaro M."/>
            <person name="Sun H."/>
            <person name="Tritt A."/>
            <person name="Yoshinaga Y."/>
            <person name="Zwiers L.-H."/>
            <person name="Turgeon B."/>
            <person name="Goodwin S."/>
            <person name="Spatafora J."/>
            <person name="Crous P."/>
            <person name="Grigoriev I."/>
        </authorList>
    </citation>
    <scope>NUCLEOTIDE SEQUENCE</scope>
    <source>
        <strain evidence="2">CBS 279.74</strain>
    </source>
</reference>
<evidence type="ECO:0000256" key="1">
    <source>
        <dbReference type="SAM" id="MobiDB-lite"/>
    </source>
</evidence>
<proteinExistence type="predicted"/>
<dbReference type="EMBL" id="MU005765">
    <property type="protein sequence ID" value="KAF2713692.1"/>
    <property type="molecule type" value="Genomic_DNA"/>
</dbReference>
<organism evidence="2 3">
    <name type="scientific">Pleomassaria siparia CBS 279.74</name>
    <dbReference type="NCBI Taxonomy" id="1314801"/>
    <lineage>
        <taxon>Eukaryota</taxon>
        <taxon>Fungi</taxon>
        <taxon>Dikarya</taxon>
        <taxon>Ascomycota</taxon>
        <taxon>Pezizomycotina</taxon>
        <taxon>Dothideomycetes</taxon>
        <taxon>Pleosporomycetidae</taxon>
        <taxon>Pleosporales</taxon>
        <taxon>Pleomassariaceae</taxon>
        <taxon>Pleomassaria</taxon>
    </lineage>
</organism>
<evidence type="ECO:0000313" key="3">
    <source>
        <dbReference type="Proteomes" id="UP000799428"/>
    </source>
</evidence>
<name>A0A6G1KMI2_9PLEO</name>
<accession>A0A6G1KMI2</accession>
<sequence length="83" mass="9372">MRIPRLPTTVPIVTSTTTTTTTTAATFVRRFARVHDVYIVRSTEAEVKEPSPSQTQFQPHQSQPQSEVNEQQQQSEMTQRNGA</sequence>